<evidence type="ECO:0000256" key="3">
    <source>
        <dbReference type="ARBA" id="ARBA00023125"/>
    </source>
</evidence>
<feature type="domain" description="HTH lysR-type" evidence="5">
    <location>
        <begin position="1"/>
        <end position="58"/>
    </location>
</feature>
<dbReference type="InterPro" id="IPR000847">
    <property type="entry name" value="LysR_HTH_N"/>
</dbReference>
<name>A0ABT7UX39_9LACO</name>
<dbReference type="CDD" id="cd05466">
    <property type="entry name" value="PBP2_LTTR_substrate"/>
    <property type="match status" value="1"/>
</dbReference>
<proteinExistence type="inferred from homology"/>
<keyword evidence="2" id="KW-0805">Transcription regulation</keyword>
<keyword evidence="4" id="KW-0804">Transcription</keyword>
<dbReference type="PROSITE" id="PS50931">
    <property type="entry name" value="HTH_LYSR"/>
    <property type="match status" value="1"/>
</dbReference>
<accession>A0ABT7UX39</accession>
<sequence>MNIRVLRYFIEIVREGNISSAAHRLHISQPALSRQIMELETTLGVTLFERGHRQIKLTQEGYYLYERAQEITALVDKTTYHLQSNSVVSGTLDIGAGESSALMPLMDVLAQILRYYPEVRVNLTSGDSTAIRQQVGQGSLEFGVVMGHENLLNYNSLTLPAQNRWGILMRRTEPLAAKPVITPGDLLGLSLLTSVQSRVQDTFRDWAGDLINQYNFVGNYNLLYNAELLVKAGAGMALAYDGIANLYDQDLVFRPLAPALTDANILIWNKDHQLPNVAQLFLRLLRERIAANGEGGRAD</sequence>
<comment type="caution">
    <text evidence="6">The sequence shown here is derived from an EMBL/GenBank/DDBJ whole genome shotgun (WGS) entry which is preliminary data.</text>
</comment>
<dbReference type="PANTHER" id="PTHR30419:SF8">
    <property type="entry name" value="NITROGEN ASSIMILATION TRANSCRIPTIONAL ACTIVATOR-RELATED"/>
    <property type="match status" value="1"/>
</dbReference>
<keyword evidence="3" id="KW-0238">DNA-binding</keyword>
<evidence type="ECO:0000256" key="1">
    <source>
        <dbReference type="ARBA" id="ARBA00009437"/>
    </source>
</evidence>
<keyword evidence="7" id="KW-1185">Reference proteome</keyword>
<dbReference type="Gene3D" id="3.40.190.290">
    <property type="match status" value="1"/>
</dbReference>
<comment type="similarity">
    <text evidence="1">Belongs to the LysR transcriptional regulatory family.</text>
</comment>
<dbReference type="InterPro" id="IPR036390">
    <property type="entry name" value="WH_DNA-bd_sf"/>
</dbReference>
<dbReference type="SUPFAM" id="SSF53850">
    <property type="entry name" value="Periplasmic binding protein-like II"/>
    <property type="match status" value="1"/>
</dbReference>
<dbReference type="InterPro" id="IPR005119">
    <property type="entry name" value="LysR_subst-bd"/>
</dbReference>
<dbReference type="PANTHER" id="PTHR30419">
    <property type="entry name" value="HTH-TYPE TRANSCRIPTIONAL REGULATOR YBHD"/>
    <property type="match status" value="1"/>
</dbReference>
<dbReference type="Pfam" id="PF00126">
    <property type="entry name" value="HTH_1"/>
    <property type="match status" value="1"/>
</dbReference>
<evidence type="ECO:0000256" key="2">
    <source>
        <dbReference type="ARBA" id="ARBA00023015"/>
    </source>
</evidence>
<dbReference type="InterPro" id="IPR036388">
    <property type="entry name" value="WH-like_DNA-bd_sf"/>
</dbReference>
<reference evidence="7" key="1">
    <citation type="submission" date="2023-06" db="EMBL/GenBank/DDBJ databases">
        <title>Identification and characterization of horizontal gene transfer across gut microbiota members of farm animals based on homology search.</title>
        <authorList>
            <person name="Zeman M."/>
            <person name="Kubasova T."/>
            <person name="Jahodarova E."/>
            <person name="Nykrynova M."/>
            <person name="Rychlik I."/>
        </authorList>
    </citation>
    <scope>NUCLEOTIDE SEQUENCE [LARGE SCALE GENOMIC DNA]</scope>
    <source>
        <strain evidence="7">161_Gplus</strain>
    </source>
</reference>
<dbReference type="Gene3D" id="1.10.10.10">
    <property type="entry name" value="Winged helix-like DNA-binding domain superfamily/Winged helix DNA-binding domain"/>
    <property type="match status" value="1"/>
</dbReference>
<dbReference type="EMBL" id="JAUDDW010000009">
    <property type="protein sequence ID" value="MDM8266268.1"/>
    <property type="molecule type" value="Genomic_DNA"/>
</dbReference>
<gene>
    <name evidence="6" type="ORF">QUW44_03650</name>
</gene>
<dbReference type="InterPro" id="IPR050950">
    <property type="entry name" value="HTH-type_LysR_regulators"/>
</dbReference>
<protein>
    <submittedName>
        <fullName evidence="6">LysR family transcriptional regulator</fullName>
    </submittedName>
</protein>
<dbReference type="Proteomes" id="UP001529343">
    <property type="component" value="Unassembled WGS sequence"/>
</dbReference>
<organism evidence="6 7">
    <name type="scientific">Limosilactobacillus pontis</name>
    <dbReference type="NCBI Taxonomy" id="35787"/>
    <lineage>
        <taxon>Bacteria</taxon>
        <taxon>Bacillati</taxon>
        <taxon>Bacillota</taxon>
        <taxon>Bacilli</taxon>
        <taxon>Lactobacillales</taxon>
        <taxon>Lactobacillaceae</taxon>
        <taxon>Limosilactobacillus</taxon>
    </lineage>
</organism>
<evidence type="ECO:0000313" key="7">
    <source>
        <dbReference type="Proteomes" id="UP001529343"/>
    </source>
</evidence>
<dbReference type="Pfam" id="PF03466">
    <property type="entry name" value="LysR_substrate"/>
    <property type="match status" value="1"/>
</dbReference>
<evidence type="ECO:0000313" key="6">
    <source>
        <dbReference type="EMBL" id="MDM8266268.1"/>
    </source>
</evidence>
<dbReference type="PRINTS" id="PR00039">
    <property type="entry name" value="HTHLYSR"/>
</dbReference>
<dbReference type="RefSeq" id="WP_289576739.1">
    <property type="nucleotide sequence ID" value="NZ_JAUDDW010000009.1"/>
</dbReference>
<dbReference type="SUPFAM" id="SSF46785">
    <property type="entry name" value="Winged helix' DNA-binding domain"/>
    <property type="match status" value="1"/>
</dbReference>
<evidence type="ECO:0000256" key="4">
    <source>
        <dbReference type="ARBA" id="ARBA00023163"/>
    </source>
</evidence>
<evidence type="ECO:0000259" key="5">
    <source>
        <dbReference type="PROSITE" id="PS50931"/>
    </source>
</evidence>